<reference evidence="2" key="1">
    <citation type="journal article" date="2023" name="Hortic. Res.">
        <title>A chromosome-level phased genome enabling allele-level studies in sweet orange: a case study on citrus Huanglongbing tolerance.</title>
        <authorList>
            <person name="Wu B."/>
            <person name="Yu Q."/>
            <person name="Deng Z."/>
            <person name="Duan Y."/>
            <person name="Luo F."/>
            <person name="Gmitter F. Jr."/>
        </authorList>
    </citation>
    <scope>NUCLEOTIDE SEQUENCE [LARGE SCALE GENOMIC DNA]</scope>
    <source>
        <strain evidence="2">cv. Valencia</strain>
    </source>
</reference>
<evidence type="ECO:0000313" key="2">
    <source>
        <dbReference type="Proteomes" id="UP000829398"/>
    </source>
</evidence>
<gene>
    <name evidence="1" type="ORF">KPL71_004391</name>
</gene>
<organism evidence="1 2">
    <name type="scientific">Citrus sinensis</name>
    <name type="common">Sweet orange</name>
    <name type="synonym">Citrus aurantium var. sinensis</name>
    <dbReference type="NCBI Taxonomy" id="2711"/>
    <lineage>
        <taxon>Eukaryota</taxon>
        <taxon>Viridiplantae</taxon>
        <taxon>Streptophyta</taxon>
        <taxon>Embryophyta</taxon>
        <taxon>Tracheophyta</taxon>
        <taxon>Spermatophyta</taxon>
        <taxon>Magnoliopsida</taxon>
        <taxon>eudicotyledons</taxon>
        <taxon>Gunneridae</taxon>
        <taxon>Pentapetalae</taxon>
        <taxon>rosids</taxon>
        <taxon>malvids</taxon>
        <taxon>Sapindales</taxon>
        <taxon>Rutaceae</taxon>
        <taxon>Aurantioideae</taxon>
        <taxon>Citrus</taxon>
    </lineage>
</organism>
<keyword evidence="2" id="KW-1185">Reference proteome</keyword>
<name>A0ACB8N4F6_CITSI</name>
<sequence length="479" mass="55292">MSQSQSQSDNIEINSSNAPNLSRNVEDSNDNEVEEISLSTLKDKKGKKVSTAWDHFTKVTINGEKKAKCMHCNAILEAKYTSGTTSLNRHVKFCFSRSQPKIQEALQGSLKVLKREDRSCDIGFDSFDPKILRSLIARMVVMHELPLKFVEYKGFREMMAHANPVVKPMSRNTLKSEISKLYYIEKVKTLHMLEKNQGRVAITTDLWTASNQKKGYMVVTAHFIDNSWKLHSRILRFIYVPSPHTAEALSNELVQCLLDWNVDRKLSSMTLDNCSTNDAMVEKLLLRFDLGTLISNALMYKSIFSRLQQRESQYKSLPSDSEWDLAATMVEHLKSFYMLTEMFSGTKYPTANLFFPLICKMKMSINGWRTSDNLAIRIMADKMVDKFENYWNEIHPMLVVAVVLDPRYKMLLIDFYFPKIYGDTADEHIERAHKLCHDLVKEYEMKAMVLSDRQDVGLDDVPLESSSNPNKYWDVDLFI</sequence>
<dbReference type="Proteomes" id="UP000829398">
    <property type="component" value="Chromosome 2"/>
</dbReference>
<evidence type="ECO:0000313" key="1">
    <source>
        <dbReference type="EMBL" id="KAH9793023.1"/>
    </source>
</evidence>
<dbReference type="EMBL" id="CM039171">
    <property type="protein sequence ID" value="KAH9793023.1"/>
    <property type="molecule type" value="Genomic_DNA"/>
</dbReference>
<protein>
    <submittedName>
        <fullName evidence="1">BED-type domain-containing protein</fullName>
    </submittedName>
</protein>
<proteinExistence type="predicted"/>
<comment type="caution">
    <text evidence="1">The sequence shown here is derived from an EMBL/GenBank/DDBJ whole genome shotgun (WGS) entry which is preliminary data.</text>
</comment>
<accession>A0ACB8N4F6</accession>